<feature type="region of interest" description="Disordered" evidence="6">
    <location>
        <begin position="119"/>
        <end position="244"/>
    </location>
</feature>
<dbReference type="PROSITE" id="PS50115">
    <property type="entry name" value="ARFGAP"/>
    <property type="match status" value="1"/>
</dbReference>
<feature type="compositionally biased region" description="Pro residues" evidence="6">
    <location>
        <begin position="204"/>
        <end position="214"/>
    </location>
</feature>
<evidence type="ECO:0000256" key="5">
    <source>
        <dbReference type="PROSITE-ProRule" id="PRU00288"/>
    </source>
</evidence>
<dbReference type="PANTHER" id="PTHR45705:SF14">
    <property type="entry name" value="ARF-GAP DOMAIN-CONTAINING PROTEIN"/>
    <property type="match status" value="1"/>
</dbReference>
<feature type="domain" description="Arf-GAP" evidence="7">
    <location>
        <begin position="13"/>
        <end position="140"/>
    </location>
</feature>
<accession>A0A286UQF3</accession>
<evidence type="ECO:0000259" key="7">
    <source>
        <dbReference type="PROSITE" id="PS50115"/>
    </source>
</evidence>
<keyword evidence="9" id="KW-1185">Reference proteome</keyword>
<evidence type="ECO:0000256" key="3">
    <source>
        <dbReference type="ARBA" id="ARBA00022771"/>
    </source>
</evidence>
<proteinExistence type="predicted"/>
<dbReference type="GO" id="GO:0008270">
    <property type="term" value="F:zinc ion binding"/>
    <property type="evidence" value="ECO:0007669"/>
    <property type="project" value="UniProtKB-KW"/>
</dbReference>
<dbReference type="OrthoDB" id="10266696at2759"/>
<dbReference type="SMART" id="SM00105">
    <property type="entry name" value="ArfGap"/>
    <property type="match status" value="1"/>
</dbReference>
<dbReference type="CDD" id="cd08839">
    <property type="entry name" value="ArfGap_SMAP"/>
    <property type="match status" value="1"/>
</dbReference>
<dbReference type="FunCoup" id="A0A286UQF3">
    <property type="interactions" value="333"/>
</dbReference>
<dbReference type="STRING" id="2282107.A0A286UQF3"/>
<keyword evidence="2" id="KW-0479">Metal-binding</keyword>
<dbReference type="GO" id="GO:0005096">
    <property type="term" value="F:GTPase activator activity"/>
    <property type="evidence" value="ECO:0007669"/>
    <property type="project" value="UniProtKB-KW"/>
</dbReference>
<feature type="compositionally biased region" description="Low complexity" evidence="6">
    <location>
        <begin position="359"/>
        <end position="371"/>
    </location>
</feature>
<keyword evidence="1" id="KW-0343">GTPase activation</keyword>
<reference evidence="8 9" key="1">
    <citation type="journal article" date="2017" name="Mol. Ecol.">
        <title>Comparative and population genomic landscape of Phellinus noxius: A hypervariable fungus causing root rot in trees.</title>
        <authorList>
            <person name="Chung C.L."/>
            <person name="Lee T.J."/>
            <person name="Akiba M."/>
            <person name="Lee H.H."/>
            <person name="Kuo T.H."/>
            <person name="Liu D."/>
            <person name="Ke H.M."/>
            <person name="Yokoi T."/>
            <person name="Roa M.B."/>
            <person name="Lu M.J."/>
            <person name="Chang Y.Y."/>
            <person name="Ann P.J."/>
            <person name="Tsai J.N."/>
            <person name="Chen C.Y."/>
            <person name="Tzean S.S."/>
            <person name="Ota Y."/>
            <person name="Hattori T."/>
            <person name="Sahashi N."/>
            <person name="Liou R.F."/>
            <person name="Kikuchi T."/>
            <person name="Tsai I.J."/>
        </authorList>
    </citation>
    <scope>NUCLEOTIDE SEQUENCE [LARGE SCALE GENOMIC DNA]</scope>
    <source>
        <strain evidence="8 9">FFPRI411160</strain>
    </source>
</reference>
<keyword evidence="3 5" id="KW-0863">Zinc-finger</keyword>
<evidence type="ECO:0000313" key="9">
    <source>
        <dbReference type="Proteomes" id="UP000217199"/>
    </source>
</evidence>
<dbReference type="Proteomes" id="UP000217199">
    <property type="component" value="Unassembled WGS sequence"/>
</dbReference>
<evidence type="ECO:0000313" key="8">
    <source>
        <dbReference type="EMBL" id="PAV21705.1"/>
    </source>
</evidence>
<organism evidence="8 9">
    <name type="scientific">Pyrrhoderma noxium</name>
    <dbReference type="NCBI Taxonomy" id="2282107"/>
    <lineage>
        <taxon>Eukaryota</taxon>
        <taxon>Fungi</taxon>
        <taxon>Dikarya</taxon>
        <taxon>Basidiomycota</taxon>
        <taxon>Agaricomycotina</taxon>
        <taxon>Agaricomycetes</taxon>
        <taxon>Hymenochaetales</taxon>
        <taxon>Hymenochaetaceae</taxon>
        <taxon>Pyrrhoderma</taxon>
    </lineage>
</organism>
<dbReference type="Pfam" id="PF01412">
    <property type="entry name" value="ArfGap"/>
    <property type="match status" value="1"/>
</dbReference>
<dbReference type="FunFam" id="1.10.220.150:FF:000009">
    <property type="entry name" value="stromal membrane-associated protein 1 isoform X1"/>
    <property type="match status" value="1"/>
</dbReference>
<dbReference type="EMBL" id="NBII01000002">
    <property type="protein sequence ID" value="PAV21705.1"/>
    <property type="molecule type" value="Genomic_DNA"/>
</dbReference>
<dbReference type="InterPro" id="IPR038508">
    <property type="entry name" value="ArfGAP_dom_sf"/>
</dbReference>
<feature type="compositionally biased region" description="Polar residues" evidence="6">
    <location>
        <begin position="325"/>
        <end position="341"/>
    </location>
</feature>
<dbReference type="PRINTS" id="PR00405">
    <property type="entry name" value="REVINTRACTNG"/>
</dbReference>
<dbReference type="InterPro" id="IPR051718">
    <property type="entry name" value="ARF_GTPase-activating"/>
</dbReference>
<dbReference type="SUPFAM" id="SSF57863">
    <property type="entry name" value="ArfGap/RecO-like zinc finger"/>
    <property type="match status" value="1"/>
</dbReference>
<protein>
    <submittedName>
        <fullName evidence="8">Ap-domain-containing</fullName>
    </submittedName>
</protein>
<feature type="region of interest" description="Disordered" evidence="6">
    <location>
        <begin position="262"/>
        <end position="386"/>
    </location>
</feature>
<gene>
    <name evidence="8" type="ORF">PNOK_0166200</name>
</gene>
<comment type="caution">
    <text evidence="8">The sequence shown here is derived from an EMBL/GenBank/DDBJ whole genome shotgun (WGS) entry which is preliminary data.</text>
</comment>
<dbReference type="InterPro" id="IPR037278">
    <property type="entry name" value="ARFGAP/RecO"/>
</dbReference>
<feature type="compositionally biased region" description="Polar residues" evidence="6">
    <location>
        <begin position="262"/>
        <end position="298"/>
    </location>
</feature>
<evidence type="ECO:0000256" key="4">
    <source>
        <dbReference type="ARBA" id="ARBA00022833"/>
    </source>
</evidence>
<dbReference type="InterPro" id="IPR044732">
    <property type="entry name" value="ArfGAP_SMAP1-like"/>
</dbReference>
<dbReference type="PANTHER" id="PTHR45705">
    <property type="entry name" value="FI20236P1"/>
    <property type="match status" value="1"/>
</dbReference>
<dbReference type="GO" id="GO:0005737">
    <property type="term" value="C:cytoplasm"/>
    <property type="evidence" value="ECO:0007669"/>
    <property type="project" value="TreeGrafter"/>
</dbReference>
<keyword evidence="4" id="KW-0862">Zinc</keyword>
<feature type="compositionally biased region" description="Pro residues" evidence="6">
    <location>
        <begin position="145"/>
        <end position="166"/>
    </location>
</feature>
<dbReference type="AlphaFoldDB" id="A0A286UQF3"/>
<feature type="compositionally biased region" description="Low complexity" evidence="6">
    <location>
        <begin position="167"/>
        <end position="178"/>
    </location>
</feature>
<evidence type="ECO:0000256" key="6">
    <source>
        <dbReference type="SAM" id="MobiDB-lite"/>
    </source>
</evidence>
<feature type="compositionally biased region" description="Polar residues" evidence="6">
    <location>
        <begin position="183"/>
        <end position="196"/>
    </location>
</feature>
<evidence type="ECO:0000256" key="2">
    <source>
        <dbReference type="ARBA" id="ARBA00022723"/>
    </source>
</evidence>
<dbReference type="InParanoid" id="A0A286UQF3"/>
<evidence type="ECO:0000256" key="1">
    <source>
        <dbReference type="ARBA" id="ARBA00022468"/>
    </source>
</evidence>
<dbReference type="InterPro" id="IPR001164">
    <property type="entry name" value="ArfGAP_dom"/>
</dbReference>
<dbReference type="Gene3D" id="1.10.220.150">
    <property type="entry name" value="Arf GTPase activating protein"/>
    <property type="match status" value="1"/>
</dbReference>
<sequence length="386" mass="41541">MYKQDRATTERHARVLRELVKEPVNKMCADCKKNDARWASWNIGCFICIRCSGVHRSMGTHISKVKSVDLDTWTPEQMESIQKWGNHRANLYWEAHLRPGHIPPEHKMDSFIRSKYESRRWARDGPPPSDPSILEEGATEEQPAIPAPAPTPALPSPPATSPPPTSPSTSYTSRQPQPHRLLSATTAGRSSLAQPVQANAPEQPKAPAPAPPAAPQNDLFSLDFHAPAPPAQQQQAPKKDVKNDILSLFSTPAAAAAPVTTSFGQFATPQDSFGQWEQSPPQVSAQPPLTSMMGTNGTAMWGAQSGWAPAAQPTQNVWGAPTAVNPPSATTQGIFETQSIWGSSSTTSGSNDLFGSFGSATSSSTTTSSTTQKKDDVFGDIWGSLK</sequence>
<name>A0A286UQF3_9AGAM</name>